<gene>
    <name evidence="1" type="primary">PhopGV093</name>
    <name evidence="1" type="ORF">PhopGVgp093</name>
</gene>
<proteinExistence type="predicted"/>
<dbReference type="EMBL" id="KU666536">
    <property type="protein sequence ID" value="ANY57482.1"/>
    <property type="molecule type" value="Genomic_DNA"/>
</dbReference>
<sequence>MNNHIYDDSARIQKTQQEILQQHKYLETQINQLRDSIRSVCSNNGIKCPGVDNNFEQQHNFGQPHNLLMENQRKSVIDHHFQHHRAGIRRF</sequence>
<evidence type="ECO:0000313" key="1">
    <source>
        <dbReference type="EMBL" id="ANY57482.1"/>
    </source>
</evidence>
<protein>
    <submittedName>
        <fullName evidence="1">Uncharacterized protein</fullName>
    </submittedName>
</protein>
<accession>A0A1B2CS64</accession>
<name>A0A1B2CS64_9BBAC</name>
<organism evidence="1">
    <name type="scientific">Phthorimaea operculella granulovirus</name>
    <dbReference type="NCBI Taxonomy" id="192584"/>
    <lineage>
        <taxon>Viruses</taxon>
        <taxon>Viruses incertae sedis</taxon>
        <taxon>Naldaviricetes</taxon>
        <taxon>Lefavirales</taxon>
        <taxon>Baculoviridae</taxon>
        <taxon>Betabaculovirus</taxon>
        <taxon>Betabaculovirus phoperculellae</taxon>
    </lineage>
</organism>
<reference evidence="1" key="1">
    <citation type="journal article" date="2016" name="Arch. Virol.">
        <title>The comparative analysis of complete genome sequences from two South African betabaculoviruses: Phthorimaea operculella granulovirus and Plutella xylostella granulovirus.</title>
        <authorList>
            <person name="Jukes M.D."/>
            <person name="Motsoeneng B.M."/>
            <person name="Knox C.M."/>
            <person name="Hill M.P."/>
            <person name="Moore S.D."/>
        </authorList>
    </citation>
    <scope>NUCLEOTIDE SEQUENCE</scope>
    <source>
        <strain evidence="1">SA</strain>
    </source>
</reference>